<evidence type="ECO:0000313" key="2">
    <source>
        <dbReference type="Proteomes" id="UP001408356"/>
    </source>
</evidence>
<gene>
    <name evidence="1" type="ORF">SUNI508_13039</name>
</gene>
<sequence>MATTSIHIGSLESIPGGASPGLLFLKELLPSWDALGKPPKPVREFFNNETSFVTNSNDPTPVGQVLQGLIKRVDRLAKLHREVTAAYDIGKEDGTRTVIFEAINSRVLKNDPSNTEVKGKEVTVLELKPVDGKLVAVEVRTTLENHALSVHQRKLGGAGAA</sequence>
<proteinExistence type="predicted"/>
<keyword evidence="2" id="KW-1185">Reference proteome</keyword>
<evidence type="ECO:0000313" key="1">
    <source>
        <dbReference type="EMBL" id="KAK9425431.1"/>
    </source>
</evidence>
<accession>A0ABR2VF36</accession>
<organism evidence="1 2">
    <name type="scientific">Seiridium unicorne</name>
    <dbReference type="NCBI Taxonomy" id="138068"/>
    <lineage>
        <taxon>Eukaryota</taxon>
        <taxon>Fungi</taxon>
        <taxon>Dikarya</taxon>
        <taxon>Ascomycota</taxon>
        <taxon>Pezizomycotina</taxon>
        <taxon>Sordariomycetes</taxon>
        <taxon>Xylariomycetidae</taxon>
        <taxon>Amphisphaeriales</taxon>
        <taxon>Sporocadaceae</taxon>
        <taxon>Seiridium</taxon>
    </lineage>
</organism>
<reference evidence="1 2" key="1">
    <citation type="journal article" date="2024" name="J. Plant Pathol.">
        <title>Sequence and assembly of the genome of Seiridium unicorne, isolate CBS 538.82, causal agent of cypress canker disease.</title>
        <authorList>
            <person name="Scali E."/>
            <person name="Rocca G.D."/>
            <person name="Danti R."/>
            <person name="Garbelotto M."/>
            <person name="Barberini S."/>
            <person name="Baroncelli R."/>
            <person name="Emiliani G."/>
        </authorList>
    </citation>
    <scope>NUCLEOTIDE SEQUENCE [LARGE SCALE GENOMIC DNA]</scope>
    <source>
        <strain evidence="1 2">BM-138-508</strain>
    </source>
</reference>
<comment type="caution">
    <text evidence="1">The sequence shown here is derived from an EMBL/GenBank/DDBJ whole genome shotgun (WGS) entry which is preliminary data.</text>
</comment>
<dbReference type="EMBL" id="JARVKF010000017">
    <property type="protein sequence ID" value="KAK9425431.1"/>
    <property type="molecule type" value="Genomic_DNA"/>
</dbReference>
<protein>
    <submittedName>
        <fullName evidence="1">SnoaL-like domain-containing protein</fullName>
    </submittedName>
</protein>
<name>A0ABR2VF36_9PEZI</name>
<dbReference type="Proteomes" id="UP001408356">
    <property type="component" value="Unassembled WGS sequence"/>
</dbReference>